<evidence type="ECO:0000313" key="7">
    <source>
        <dbReference type="EMBL" id="GAA4957458.1"/>
    </source>
</evidence>
<feature type="transmembrane region" description="Helical" evidence="6">
    <location>
        <begin position="53"/>
        <end position="71"/>
    </location>
</feature>
<gene>
    <name evidence="7" type="ORF">GCM10025791_42460</name>
</gene>
<dbReference type="RefSeq" id="WP_345427077.1">
    <property type="nucleotide sequence ID" value="NZ_AP031496.1"/>
</dbReference>
<proteinExistence type="predicted"/>
<evidence type="ECO:0000256" key="5">
    <source>
        <dbReference type="ARBA" id="ARBA00023136"/>
    </source>
</evidence>
<dbReference type="AlphaFoldDB" id="A0AAV3U8V6"/>
<dbReference type="InterPro" id="IPR005598">
    <property type="entry name" value="ATP_synth_I"/>
</dbReference>
<organism evidence="7 8">
    <name type="scientific">Halioxenophilus aromaticivorans</name>
    <dbReference type="NCBI Taxonomy" id="1306992"/>
    <lineage>
        <taxon>Bacteria</taxon>
        <taxon>Pseudomonadati</taxon>
        <taxon>Pseudomonadota</taxon>
        <taxon>Gammaproteobacteria</taxon>
        <taxon>Alteromonadales</taxon>
        <taxon>Alteromonadaceae</taxon>
        <taxon>Halioxenophilus</taxon>
    </lineage>
</organism>
<keyword evidence="5 6" id="KW-0472">Membrane</keyword>
<comment type="subcellular location">
    <subcellularLocation>
        <location evidence="1">Cell membrane</location>
        <topology evidence="1">Multi-pass membrane protein</topology>
    </subcellularLocation>
</comment>
<evidence type="ECO:0000256" key="6">
    <source>
        <dbReference type="SAM" id="Phobius"/>
    </source>
</evidence>
<feature type="transmembrane region" description="Helical" evidence="6">
    <location>
        <begin position="78"/>
        <end position="96"/>
    </location>
</feature>
<feature type="transmembrane region" description="Helical" evidence="6">
    <location>
        <begin position="102"/>
        <end position="123"/>
    </location>
</feature>
<accession>A0AAV3U8V6</accession>
<dbReference type="EMBL" id="BAABLX010000075">
    <property type="protein sequence ID" value="GAA4957458.1"/>
    <property type="molecule type" value="Genomic_DNA"/>
</dbReference>
<sequence length="125" mass="13775">MNQVSIQKPPVFKVCLIQMSILLPMAAIGLGLSVTFSYSLLLGGLLQIIPSAYFAYFAFRIVGAAHVNFALQQIYRGEMGKFTLTLVGFALVFLLVKPLHSVALFSAFLAMTFVYWVASAKVIHR</sequence>
<evidence type="ECO:0000256" key="4">
    <source>
        <dbReference type="ARBA" id="ARBA00022989"/>
    </source>
</evidence>
<evidence type="ECO:0000313" key="8">
    <source>
        <dbReference type="Proteomes" id="UP001409585"/>
    </source>
</evidence>
<feature type="transmembrane region" description="Helical" evidence="6">
    <location>
        <begin position="21"/>
        <end position="41"/>
    </location>
</feature>
<evidence type="ECO:0000256" key="2">
    <source>
        <dbReference type="ARBA" id="ARBA00022475"/>
    </source>
</evidence>
<dbReference type="Proteomes" id="UP001409585">
    <property type="component" value="Unassembled WGS sequence"/>
</dbReference>
<keyword evidence="4 6" id="KW-1133">Transmembrane helix</keyword>
<keyword evidence="8" id="KW-1185">Reference proteome</keyword>
<evidence type="ECO:0000256" key="1">
    <source>
        <dbReference type="ARBA" id="ARBA00004651"/>
    </source>
</evidence>
<protein>
    <submittedName>
        <fullName evidence="7">F0F1 ATP synthase subunit I</fullName>
    </submittedName>
</protein>
<reference evidence="8" key="1">
    <citation type="journal article" date="2019" name="Int. J. Syst. Evol. Microbiol.">
        <title>The Global Catalogue of Microorganisms (GCM) 10K type strain sequencing project: providing services to taxonomists for standard genome sequencing and annotation.</title>
        <authorList>
            <consortium name="The Broad Institute Genomics Platform"/>
            <consortium name="The Broad Institute Genome Sequencing Center for Infectious Disease"/>
            <person name="Wu L."/>
            <person name="Ma J."/>
        </authorList>
    </citation>
    <scope>NUCLEOTIDE SEQUENCE [LARGE SCALE GENOMIC DNA]</scope>
    <source>
        <strain evidence="8">JCM 19134</strain>
    </source>
</reference>
<keyword evidence="2" id="KW-1003">Cell membrane</keyword>
<comment type="caution">
    <text evidence="7">The sequence shown here is derived from an EMBL/GenBank/DDBJ whole genome shotgun (WGS) entry which is preliminary data.</text>
</comment>
<dbReference type="GO" id="GO:0005886">
    <property type="term" value="C:plasma membrane"/>
    <property type="evidence" value="ECO:0007669"/>
    <property type="project" value="UniProtKB-SubCell"/>
</dbReference>
<name>A0AAV3U8V6_9ALTE</name>
<evidence type="ECO:0000256" key="3">
    <source>
        <dbReference type="ARBA" id="ARBA00022692"/>
    </source>
</evidence>
<keyword evidence="3 6" id="KW-0812">Transmembrane</keyword>
<dbReference type="Pfam" id="PF03899">
    <property type="entry name" value="ATP-synt_I"/>
    <property type="match status" value="1"/>
</dbReference>